<reference evidence="2 3" key="1">
    <citation type="submission" date="2020-09" db="EMBL/GenBank/DDBJ databases">
        <title>De no assembly of potato wild relative species, Solanum commersonii.</title>
        <authorList>
            <person name="Cho K."/>
        </authorList>
    </citation>
    <scope>NUCLEOTIDE SEQUENCE [LARGE SCALE GENOMIC DNA]</scope>
    <source>
        <strain evidence="2">LZ3.2</strain>
        <tissue evidence="2">Leaf</tissue>
    </source>
</reference>
<name>A0A9J5YKS3_SOLCO</name>
<evidence type="ECO:0000313" key="3">
    <source>
        <dbReference type="Proteomes" id="UP000824120"/>
    </source>
</evidence>
<evidence type="ECO:0000256" key="1">
    <source>
        <dbReference type="SAM" id="MobiDB-lite"/>
    </source>
</evidence>
<sequence>MEPVGPDDQNGPYSRSNEPRSNQLALTARTDHFHGHTIPEQNFDVIFSKNVHERPLRPKLRSQLALIAKTAHNQGQTSLGTSKPPILPIFVCYSSPFFLVFQNSNWITTTKTTHFQGQTCPRAGKPPVCLFFECYCPWIFVDLKFQRHSFQIFIRTSIKTLPMELVGHHGQNDPFSRSNEPHNRSRFLTSFLPNFFMYVRYGLRYVFTIFFGVPEFNVICAKNLYGRPLRL</sequence>
<dbReference type="Proteomes" id="UP000824120">
    <property type="component" value="Chromosome 6"/>
</dbReference>
<gene>
    <name evidence="2" type="ORF">H5410_031967</name>
</gene>
<accession>A0A9J5YKS3</accession>
<feature type="region of interest" description="Disordered" evidence="1">
    <location>
        <begin position="1"/>
        <end position="21"/>
    </location>
</feature>
<comment type="caution">
    <text evidence="2">The sequence shown here is derived from an EMBL/GenBank/DDBJ whole genome shotgun (WGS) entry which is preliminary data.</text>
</comment>
<keyword evidence="3" id="KW-1185">Reference proteome</keyword>
<protein>
    <submittedName>
        <fullName evidence="2">Uncharacterized protein</fullName>
    </submittedName>
</protein>
<dbReference type="AlphaFoldDB" id="A0A9J5YKS3"/>
<feature type="compositionally biased region" description="Polar residues" evidence="1">
    <location>
        <begin position="11"/>
        <end position="21"/>
    </location>
</feature>
<dbReference type="EMBL" id="JACXVP010000006">
    <property type="protein sequence ID" value="KAG5600597.1"/>
    <property type="molecule type" value="Genomic_DNA"/>
</dbReference>
<evidence type="ECO:0000313" key="2">
    <source>
        <dbReference type="EMBL" id="KAG5600597.1"/>
    </source>
</evidence>
<organism evidence="2 3">
    <name type="scientific">Solanum commersonii</name>
    <name type="common">Commerson's wild potato</name>
    <name type="synonym">Commerson's nightshade</name>
    <dbReference type="NCBI Taxonomy" id="4109"/>
    <lineage>
        <taxon>Eukaryota</taxon>
        <taxon>Viridiplantae</taxon>
        <taxon>Streptophyta</taxon>
        <taxon>Embryophyta</taxon>
        <taxon>Tracheophyta</taxon>
        <taxon>Spermatophyta</taxon>
        <taxon>Magnoliopsida</taxon>
        <taxon>eudicotyledons</taxon>
        <taxon>Gunneridae</taxon>
        <taxon>Pentapetalae</taxon>
        <taxon>asterids</taxon>
        <taxon>lamiids</taxon>
        <taxon>Solanales</taxon>
        <taxon>Solanaceae</taxon>
        <taxon>Solanoideae</taxon>
        <taxon>Solaneae</taxon>
        <taxon>Solanum</taxon>
    </lineage>
</organism>
<proteinExistence type="predicted"/>